<proteinExistence type="predicted"/>
<gene>
    <name evidence="1" type="ORF">DCAR_0832813</name>
</gene>
<accession>A0AAF0XUC5</accession>
<sequence>MVETLSSCSVFIPREYSVPSFFGFGSEKGWYFRCIGIDPWHRISLDI</sequence>
<dbReference type="EMBL" id="CP093350">
    <property type="protein sequence ID" value="WOH13304.1"/>
    <property type="molecule type" value="Genomic_DNA"/>
</dbReference>
<dbReference type="Proteomes" id="UP000077755">
    <property type="component" value="Chromosome 8"/>
</dbReference>
<keyword evidence="2" id="KW-1185">Reference proteome</keyword>
<name>A0AAF0XUC5_DAUCS</name>
<evidence type="ECO:0000313" key="1">
    <source>
        <dbReference type="EMBL" id="WOH13304.1"/>
    </source>
</evidence>
<organism evidence="1 2">
    <name type="scientific">Daucus carota subsp. sativus</name>
    <name type="common">Carrot</name>
    <dbReference type="NCBI Taxonomy" id="79200"/>
    <lineage>
        <taxon>Eukaryota</taxon>
        <taxon>Viridiplantae</taxon>
        <taxon>Streptophyta</taxon>
        <taxon>Embryophyta</taxon>
        <taxon>Tracheophyta</taxon>
        <taxon>Spermatophyta</taxon>
        <taxon>Magnoliopsida</taxon>
        <taxon>eudicotyledons</taxon>
        <taxon>Gunneridae</taxon>
        <taxon>Pentapetalae</taxon>
        <taxon>asterids</taxon>
        <taxon>campanulids</taxon>
        <taxon>Apiales</taxon>
        <taxon>Apiaceae</taxon>
        <taxon>Apioideae</taxon>
        <taxon>Scandiceae</taxon>
        <taxon>Daucinae</taxon>
        <taxon>Daucus</taxon>
        <taxon>Daucus sect. Daucus</taxon>
    </lineage>
</organism>
<dbReference type="AlphaFoldDB" id="A0AAF0XUC5"/>
<reference evidence="1" key="2">
    <citation type="submission" date="2022-03" db="EMBL/GenBank/DDBJ databases">
        <title>Draft title - Genomic analysis of global carrot germplasm unveils the trajectory of domestication and the origin of high carotenoid orange carrot.</title>
        <authorList>
            <person name="Iorizzo M."/>
            <person name="Ellison S."/>
            <person name="Senalik D."/>
            <person name="Macko-Podgorni A."/>
            <person name="Grzebelus D."/>
            <person name="Bostan H."/>
            <person name="Rolling W."/>
            <person name="Curaba J."/>
            <person name="Simon P."/>
        </authorList>
    </citation>
    <scope>NUCLEOTIDE SEQUENCE</scope>
    <source>
        <tissue evidence="1">Leaf</tissue>
    </source>
</reference>
<protein>
    <submittedName>
        <fullName evidence="1">Uncharacterized protein</fullName>
    </submittedName>
</protein>
<reference evidence="1" key="1">
    <citation type="journal article" date="2016" name="Nat. Genet.">
        <title>A high-quality carrot genome assembly provides new insights into carotenoid accumulation and asterid genome evolution.</title>
        <authorList>
            <person name="Iorizzo M."/>
            <person name="Ellison S."/>
            <person name="Senalik D."/>
            <person name="Zeng P."/>
            <person name="Satapoomin P."/>
            <person name="Huang J."/>
            <person name="Bowman M."/>
            <person name="Iovene M."/>
            <person name="Sanseverino W."/>
            <person name="Cavagnaro P."/>
            <person name="Yildiz M."/>
            <person name="Macko-Podgorni A."/>
            <person name="Moranska E."/>
            <person name="Grzebelus E."/>
            <person name="Grzebelus D."/>
            <person name="Ashrafi H."/>
            <person name="Zheng Z."/>
            <person name="Cheng S."/>
            <person name="Spooner D."/>
            <person name="Van Deynze A."/>
            <person name="Simon P."/>
        </authorList>
    </citation>
    <scope>NUCLEOTIDE SEQUENCE</scope>
    <source>
        <tissue evidence="1">Leaf</tissue>
    </source>
</reference>
<evidence type="ECO:0000313" key="2">
    <source>
        <dbReference type="Proteomes" id="UP000077755"/>
    </source>
</evidence>